<evidence type="ECO:0000259" key="2">
    <source>
        <dbReference type="Pfam" id="PF00704"/>
    </source>
</evidence>
<dbReference type="InterPro" id="IPR017853">
    <property type="entry name" value="GH"/>
</dbReference>
<dbReference type="WBParaSite" id="ACRNAN_scaffold4117.g6711.t1">
    <property type="protein sequence ID" value="ACRNAN_scaffold4117.g6711.t1"/>
    <property type="gene ID" value="ACRNAN_scaffold4117.g6711"/>
</dbReference>
<feature type="domain" description="GH18" evidence="2">
    <location>
        <begin position="56"/>
        <end position="351"/>
    </location>
</feature>
<evidence type="ECO:0000256" key="1">
    <source>
        <dbReference type="SAM" id="SignalP"/>
    </source>
</evidence>
<reference evidence="4" key="1">
    <citation type="submission" date="2022-11" db="UniProtKB">
        <authorList>
            <consortium name="WormBaseParasite"/>
        </authorList>
    </citation>
    <scope>IDENTIFICATION</scope>
</reference>
<protein>
    <submittedName>
        <fullName evidence="4">GH18 domain-containing protein</fullName>
    </submittedName>
</protein>
<dbReference type="InterPro" id="IPR029070">
    <property type="entry name" value="Chitinase_insertion_sf"/>
</dbReference>
<dbReference type="Gene3D" id="3.20.20.80">
    <property type="entry name" value="Glycosidases"/>
    <property type="match status" value="1"/>
</dbReference>
<dbReference type="GO" id="GO:0005975">
    <property type="term" value="P:carbohydrate metabolic process"/>
    <property type="evidence" value="ECO:0007669"/>
    <property type="project" value="InterPro"/>
</dbReference>
<feature type="chain" id="PRO_5036972462" evidence="1">
    <location>
        <begin position="20"/>
        <end position="364"/>
    </location>
</feature>
<name>A0A914DX13_9BILA</name>
<dbReference type="Pfam" id="PF00704">
    <property type="entry name" value="Glyco_hydro_18"/>
    <property type="match status" value="1"/>
</dbReference>
<dbReference type="Proteomes" id="UP000887540">
    <property type="component" value="Unplaced"/>
</dbReference>
<dbReference type="InterPro" id="IPR001223">
    <property type="entry name" value="Glyco_hydro18_cat"/>
</dbReference>
<proteinExistence type="predicted"/>
<keyword evidence="3" id="KW-1185">Reference proteome</keyword>
<keyword evidence="1" id="KW-0732">Signal</keyword>
<accession>A0A914DX13</accession>
<dbReference type="Gene3D" id="3.10.50.10">
    <property type="match status" value="1"/>
</dbReference>
<dbReference type="SUPFAM" id="SSF51445">
    <property type="entry name" value="(Trans)glycosidases"/>
    <property type="match status" value="1"/>
</dbReference>
<dbReference type="AlphaFoldDB" id="A0A914DX13"/>
<evidence type="ECO:0000313" key="3">
    <source>
        <dbReference type="Proteomes" id="UP000887540"/>
    </source>
</evidence>
<evidence type="ECO:0000313" key="4">
    <source>
        <dbReference type="WBParaSite" id="ACRNAN_scaffold4117.g6711.t1"/>
    </source>
</evidence>
<feature type="signal peptide" evidence="1">
    <location>
        <begin position="1"/>
        <end position="19"/>
    </location>
</feature>
<organism evidence="3 4">
    <name type="scientific">Acrobeloides nanus</name>
    <dbReference type="NCBI Taxonomy" id="290746"/>
    <lineage>
        <taxon>Eukaryota</taxon>
        <taxon>Metazoa</taxon>
        <taxon>Ecdysozoa</taxon>
        <taxon>Nematoda</taxon>
        <taxon>Chromadorea</taxon>
        <taxon>Rhabditida</taxon>
        <taxon>Tylenchina</taxon>
        <taxon>Cephalobomorpha</taxon>
        <taxon>Cephaloboidea</taxon>
        <taxon>Cephalobidae</taxon>
        <taxon>Acrobeloides</taxon>
    </lineage>
</organism>
<sequence length="364" mass="42699">MKGLVAILLIFNPLIFVFAEKSFIRACGIRLEGPGGLYFNPTKLFLENFSERYSLSDLCTHVVLYNVFTGFFGHNFELMVHPDSEVVISLLKEINYNNLKIYVSIPPYGIVMISINNTGEEEQLIDIIKDPLNQTEFIRQVINYTKQNNLNGVVLDRNCSEERENLEKESFKNFVENLKEHGLDIVLTTTGCSSSDIRNLTRFFDILNVRMDPSNFINIFIQSHYRSVKLPPSNSKFELINETINKLIEDGINSTKILINIENQIYRWKVKFRKSEKPIPVWIWYIEPIDLRIINDPCPDIEQGIYYIDYETKTRFLYIPEQDYWGYYNYPPYILEMTKLIQNKNLGGASFNYLNNELAYYENR</sequence>